<sequence>MALQYALCYIGVVILAFVSGYHNSMFHELTSAYEQKIIGILIQKHEDWDSDEDDDESNDEGYSSGTSET</sequence>
<dbReference type="OrthoDB" id="5097000at2759"/>
<dbReference type="Proteomes" id="UP000536711">
    <property type="component" value="Unassembled WGS sequence"/>
</dbReference>
<protein>
    <submittedName>
        <fullName evidence="2">Uncharacterized protein</fullName>
    </submittedName>
</protein>
<feature type="compositionally biased region" description="Low complexity" evidence="1">
    <location>
        <begin position="60"/>
        <end position="69"/>
    </location>
</feature>
<reference evidence="2 3" key="1">
    <citation type="submission" date="2020-01" db="EMBL/GenBank/DDBJ databases">
        <title>Identification and distribution of gene clusters putatively required for synthesis of sphingolipid metabolism inhibitors in phylogenetically diverse species of the filamentous fungus Fusarium.</title>
        <authorList>
            <person name="Kim H.-S."/>
            <person name="Busman M."/>
            <person name="Brown D.W."/>
            <person name="Divon H."/>
            <person name="Uhlig S."/>
            <person name="Proctor R.H."/>
        </authorList>
    </citation>
    <scope>NUCLEOTIDE SEQUENCE [LARGE SCALE GENOMIC DNA]</scope>
    <source>
        <strain evidence="2 3">NRRL 13308</strain>
    </source>
</reference>
<accession>A0A8H4JF24</accession>
<evidence type="ECO:0000313" key="2">
    <source>
        <dbReference type="EMBL" id="KAF4422143.1"/>
    </source>
</evidence>
<organism evidence="2 3">
    <name type="scientific">Fusarium acutatum</name>
    <dbReference type="NCBI Taxonomy" id="78861"/>
    <lineage>
        <taxon>Eukaryota</taxon>
        <taxon>Fungi</taxon>
        <taxon>Dikarya</taxon>
        <taxon>Ascomycota</taxon>
        <taxon>Pezizomycotina</taxon>
        <taxon>Sordariomycetes</taxon>
        <taxon>Hypocreomycetidae</taxon>
        <taxon>Hypocreales</taxon>
        <taxon>Nectriaceae</taxon>
        <taxon>Fusarium</taxon>
        <taxon>Fusarium fujikuroi species complex</taxon>
    </lineage>
</organism>
<comment type="caution">
    <text evidence="2">The sequence shown here is derived from an EMBL/GenBank/DDBJ whole genome shotgun (WGS) entry which is preliminary data.</text>
</comment>
<dbReference type="AlphaFoldDB" id="A0A8H4JF24"/>
<gene>
    <name evidence="2" type="ORF">FACUT_10752</name>
</gene>
<feature type="region of interest" description="Disordered" evidence="1">
    <location>
        <begin position="47"/>
        <end position="69"/>
    </location>
</feature>
<dbReference type="EMBL" id="JAADJF010000343">
    <property type="protein sequence ID" value="KAF4422143.1"/>
    <property type="molecule type" value="Genomic_DNA"/>
</dbReference>
<proteinExistence type="predicted"/>
<keyword evidence="3" id="KW-1185">Reference proteome</keyword>
<evidence type="ECO:0000256" key="1">
    <source>
        <dbReference type="SAM" id="MobiDB-lite"/>
    </source>
</evidence>
<evidence type="ECO:0000313" key="3">
    <source>
        <dbReference type="Proteomes" id="UP000536711"/>
    </source>
</evidence>
<name>A0A8H4JF24_9HYPO</name>
<feature type="compositionally biased region" description="Acidic residues" evidence="1">
    <location>
        <begin position="48"/>
        <end position="59"/>
    </location>
</feature>